<accession>A0A7Z9BUX5</accession>
<protein>
    <recommendedName>
        <fullName evidence="3">DUF2993 domain-containing protein</fullName>
    </recommendedName>
</protein>
<proteinExistence type="predicted"/>
<evidence type="ECO:0000313" key="2">
    <source>
        <dbReference type="Proteomes" id="UP000184550"/>
    </source>
</evidence>
<evidence type="ECO:0000313" key="1">
    <source>
        <dbReference type="EMBL" id="VXD21888.1"/>
    </source>
</evidence>
<dbReference type="OrthoDB" id="460303at2"/>
<dbReference type="AlphaFoldDB" id="A0A7Z9BUX5"/>
<dbReference type="Pfam" id="PF11209">
    <property type="entry name" value="LmeA"/>
    <property type="match status" value="1"/>
</dbReference>
<name>A0A7Z9BUX5_9CYAN</name>
<sequence length="256" mass="28502">MGVAMALIEMPRKPLVGTLLSTAIQLWLRSQVDKIDDLHFSIEGTNRSLLSGHIPQVSVSAENAIYQGLHLTQVQLQGSGIRFNLGQVLKGQPLHLLEPFWVTGDLNFNQSDLNMSLQAPILAQALNEFVLSLLRSMMENPLMSSSDLKPDQDQSWINSVQQVQDTQITLETDHLILTAKLLFSKGELLPFQLKTGLELASSHELMFVQPQVEIQTLNTEFQLSHYTIDLGSDLKIQDLILSAQLLQINATVKVNP</sequence>
<dbReference type="RefSeq" id="WP_083624303.1">
    <property type="nucleotide sequence ID" value="NZ_LR734877.1"/>
</dbReference>
<dbReference type="EMBL" id="CZCU02000149">
    <property type="protein sequence ID" value="VXD21888.1"/>
    <property type="molecule type" value="Genomic_DNA"/>
</dbReference>
<dbReference type="InterPro" id="IPR021373">
    <property type="entry name" value="DUF2993"/>
</dbReference>
<organism evidence="1 2">
    <name type="scientific">Planktothrix serta PCC 8927</name>
    <dbReference type="NCBI Taxonomy" id="671068"/>
    <lineage>
        <taxon>Bacteria</taxon>
        <taxon>Bacillati</taxon>
        <taxon>Cyanobacteriota</taxon>
        <taxon>Cyanophyceae</taxon>
        <taxon>Oscillatoriophycideae</taxon>
        <taxon>Oscillatoriales</taxon>
        <taxon>Microcoleaceae</taxon>
        <taxon>Planktothrix</taxon>
    </lineage>
</organism>
<gene>
    <name evidence="1" type="ORF">PL8927_720271</name>
</gene>
<reference evidence="1" key="1">
    <citation type="submission" date="2019-10" db="EMBL/GenBank/DDBJ databases">
        <authorList>
            <consortium name="Genoscope - CEA"/>
            <person name="William W."/>
        </authorList>
    </citation>
    <scope>NUCLEOTIDE SEQUENCE [LARGE SCALE GENOMIC DNA]</scope>
    <source>
        <strain evidence="1">BBR_PRJEB10992</strain>
    </source>
</reference>
<dbReference type="Proteomes" id="UP000184550">
    <property type="component" value="Unassembled WGS sequence"/>
</dbReference>
<keyword evidence="2" id="KW-1185">Reference proteome</keyword>
<comment type="caution">
    <text evidence="1">The sequence shown here is derived from an EMBL/GenBank/DDBJ whole genome shotgun (WGS) entry which is preliminary data.</text>
</comment>
<evidence type="ECO:0008006" key="3">
    <source>
        <dbReference type="Google" id="ProtNLM"/>
    </source>
</evidence>